<reference evidence="2" key="2">
    <citation type="submission" date="2022-01" db="EMBL/GenBank/DDBJ databases">
        <authorList>
            <person name="Yamashiro T."/>
            <person name="Shiraishi A."/>
            <person name="Satake H."/>
            <person name="Nakayama K."/>
        </authorList>
    </citation>
    <scope>NUCLEOTIDE SEQUENCE</scope>
</reference>
<dbReference type="Gene3D" id="3.40.395.10">
    <property type="entry name" value="Adenoviral Proteinase, Chain A"/>
    <property type="match status" value="1"/>
</dbReference>
<organism evidence="2 3">
    <name type="scientific">Tanacetum coccineum</name>
    <dbReference type="NCBI Taxonomy" id="301880"/>
    <lineage>
        <taxon>Eukaryota</taxon>
        <taxon>Viridiplantae</taxon>
        <taxon>Streptophyta</taxon>
        <taxon>Embryophyta</taxon>
        <taxon>Tracheophyta</taxon>
        <taxon>Spermatophyta</taxon>
        <taxon>Magnoliopsida</taxon>
        <taxon>eudicotyledons</taxon>
        <taxon>Gunneridae</taxon>
        <taxon>Pentapetalae</taxon>
        <taxon>asterids</taxon>
        <taxon>campanulids</taxon>
        <taxon>Asterales</taxon>
        <taxon>Asteraceae</taxon>
        <taxon>Asteroideae</taxon>
        <taxon>Anthemideae</taxon>
        <taxon>Anthemidinae</taxon>
        <taxon>Tanacetum</taxon>
    </lineage>
</organism>
<keyword evidence="2" id="KW-0378">Hydrolase</keyword>
<feature type="compositionally biased region" description="Basic and acidic residues" evidence="1">
    <location>
        <begin position="122"/>
        <end position="140"/>
    </location>
</feature>
<protein>
    <submittedName>
        <fullName evidence="2">Ulp1 protease family, C-terminal catalytic domain-containing protein</fullName>
    </submittedName>
</protein>
<gene>
    <name evidence="2" type="ORF">Tco_0726788</name>
</gene>
<dbReference type="InterPro" id="IPR038765">
    <property type="entry name" value="Papain-like_cys_pep_sf"/>
</dbReference>
<dbReference type="GO" id="GO:0006508">
    <property type="term" value="P:proteolysis"/>
    <property type="evidence" value="ECO:0007669"/>
    <property type="project" value="UniProtKB-KW"/>
</dbReference>
<comment type="caution">
    <text evidence="2">The sequence shown here is derived from an EMBL/GenBank/DDBJ whole genome shotgun (WGS) entry which is preliminary data.</text>
</comment>
<keyword evidence="2" id="KW-0645">Protease</keyword>
<evidence type="ECO:0000256" key="1">
    <source>
        <dbReference type="SAM" id="MobiDB-lite"/>
    </source>
</evidence>
<feature type="region of interest" description="Disordered" evidence="1">
    <location>
        <begin position="120"/>
        <end position="144"/>
    </location>
</feature>
<proteinExistence type="predicted"/>
<dbReference type="EMBL" id="BQNB010010410">
    <property type="protein sequence ID" value="GJS76907.1"/>
    <property type="molecule type" value="Genomic_DNA"/>
</dbReference>
<evidence type="ECO:0000313" key="2">
    <source>
        <dbReference type="EMBL" id="GJS76907.1"/>
    </source>
</evidence>
<keyword evidence="3" id="KW-1185">Reference proteome</keyword>
<name>A0ABQ4YHH6_9ASTR</name>
<evidence type="ECO:0000313" key="3">
    <source>
        <dbReference type="Proteomes" id="UP001151760"/>
    </source>
</evidence>
<sequence length="430" mass="50470">MLKVLMNGIACDLEKEIQQHPGDKEIKNIKLQWKEMLLKRASEMNKKDKERPREHIFEVDRDKQGASRLKDMDFKNKSECTNWEKHSKISALTPKTLSSFDAQFDPVKVHTSVTPDIKRKRKDFDKENISKEANDKDSKKMKQIVKPSDNVKSPFLESDYLFVTEEGFGDVRGVIESLYLGITVHVGVINMWSQVCNFEEGLRSPDSMRRLFCHSSMISEKTLNEKNNVKALSYFIDDMEFVMKSAKVDNISNIDMVLFLVLLAKSYDYLIVFNLKTPKIEILDNSKNGINVALDERYGESLTKLYLSYSEQRSWNSMRMSVCERLEMSWRTENNITDCGIFLMRYMETDMGYAKNWKCGFKNEGWEQQTQIYDLRKKYLSKILKSDLNCKKTFVLNELDQFRKLPNEEKVKFLKDMFVLSEWETKSTRV</sequence>
<reference evidence="2" key="1">
    <citation type="journal article" date="2022" name="Int. J. Mol. Sci.">
        <title>Draft Genome of Tanacetum Coccineum: Genomic Comparison of Closely Related Tanacetum-Family Plants.</title>
        <authorList>
            <person name="Yamashiro T."/>
            <person name="Shiraishi A."/>
            <person name="Nakayama K."/>
            <person name="Satake H."/>
        </authorList>
    </citation>
    <scope>NUCLEOTIDE SEQUENCE</scope>
</reference>
<accession>A0ABQ4YHH6</accession>
<dbReference type="SUPFAM" id="SSF54001">
    <property type="entry name" value="Cysteine proteinases"/>
    <property type="match status" value="1"/>
</dbReference>
<dbReference type="Proteomes" id="UP001151760">
    <property type="component" value="Unassembled WGS sequence"/>
</dbReference>
<dbReference type="GO" id="GO:0008233">
    <property type="term" value="F:peptidase activity"/>
    <property type="evidence" value="ECO:0007669"/>
    <property type="project" value="UniProtKB-KW"/>
</dbReference>